<dbReference type="InterPro" id="IPR012291">
    <property type="entry name" value="CBM2_carb-bd_dom_sf"/>
</dbReference>
<dbReference type="InterPro" id="IPR008965">
    <property type="entry name" value="CBM2/CBM3_carb-bd_dom_sf"/>
</dbReference>
<dbReference type="Proteomes" id="UP000198937">
    <property type="component" value="Unassembled WGS sequence"/>
</dbReference>
<dbReference type="GO" id="GO:0030247">
    <property type="term" value="F:polysaccharide binding"/>
    <property type="evidence" value="ECO:0007669"/>
    <property type="project" value="UniProtKB-UniRule"/>
</dbReference>
<dbReference type="InterPro" id="IPR001919">
    <property type="entry name" value="CBD2"/>
</dbReference>
<dbReference type="Gene3D" id="2.60.40.290">
    <property type="match status" value="1"/>
</dbReference>
<sequence length="269" mass="26856">MPAPPHQSRRTTPVVLLRRLLVARPALRRLAGGRGDGSRSTWLVLTAAVGVLAATAVSVVVSLWGPGRSSAVDPPPGPGIAAPSQAGTAAGQSVTAADPDPSTRSSPTPTPRTTSPSSTPSTRPDTPPSVPAASIVPSSTAPSTRPKAKTTSAPVPQPSVIPLAATFALDGAGVFSYGAAVTIDNPASTAVTGWSLVVTLPRDSLNVTSVTGARATRSGATWTFAPDDSNGQVPGNQSVRVTFRVSGTWGSSAPTACTIDGVACAGLSN</sequence>
<feature type="compositionally biased region" description="Low complexity" evidence="1">
    <location>
        <begin position="131"/>
        <end position="144"/>
    </location>
</feature>
<feature type="compositionally biased region" description="Low complexity" evidence="1">
    <location>
        <begin position="98"/>
        <end position="124"/>
    </location>
</feature>
<reference evidence="4 5" key="1">
    <citation type="submission" date="2016-06" db="EMBL/GenBank/DDBJ databases">
        <authorList>
            <person name="Kjaerup R.B."/>
            <person name="Dalgaard T.S."/>
            <person name="Juul-Madsen H.R."/>
        </authorList>
    </citation>
    <scope>NUCLEOTIDE SEQUENCE [LARGE SCALE GENOMIC DNA]</scope>
    <source>
        <strain evidence="4 5">DSM 45577</strain>
    </source>
</reference>
<feature type="region of interest" description="Disordered" evidence="1">
    <location>
        <begin position="70"/>
        <end position="157"/>
    </location>
</feature>
<gene>
    <name evidence="4" type="ORF">GA0070617_1074</name>
</gene>
<evidence type="ECO:0000256" key="2">
    <source>
        <dbReference type="SAM" id="Phobius"/>
    </source>
</evidence>
<protein>
    <submittedName>
        <fullName evidence="4">Cellulose binding domain-containing protein</fullName>
    </submittedName>
</protein>
<evidence type="ECO:0000259" key="3">
    <source>
        <dbReference type="PROSITE" id="PS51173"/>
    </source>
</evidence>
<evidence type="ECO:0000313" key="5">
    <source>
        <dbReference type="Proteomes" id="UP000198937"/>
    </source>
</evidence>
<dbReference type="STRING" id="683228.GA0070617_1074"/>
<name>A0A1C6U583_9ACTN</name>
<dbReference type="RefSeq" id="WP_091434487.1">
    <property type="nucleotide sequence ID" value="NZ_BMMJ01000001.1"/>
</dbReference>
<dbReference type="AlphaFoldDB" id="A0A1C6U583"/>
<evidence type="ECO:0000256" key="1">
    <source>
        <dbReference type="SAM" id="MobiDB-lite"/>
    </source>
</evidence>
<dbReference type="EMBL" id="FMIA01000002">
    <property type="protein sequence ID" value="SCL49083.1"/>
    <property type="molecule type" value="Genomic_DNA"/>
</dbReference>
<keyword evidence="2" id="KW-0472">Membrane</keyword>
<keyword evidence="2" id="KW-0812">Transmembrane</keyword>
<dbReference type="OrthoDB" id="3385673at2"/>
<evidence type="ECO:0000313" key="4">
    <source>
        <dbReference type="EMBL" id="SCL49083.1"/>
    </source>
</evidence>
<feature type="compositionally biased region" description="Polar residues" evidence="1">
    <location>
        <begin position="85"/>
        <end position="95"/>
    </location>
</feature>
<feature type="domain" description="CBM2" evidence="3">
    <location>
        <begin position="156"/>
        <end position="267"/>
    </location>
</feature>
<proteinExistence type="predicted"/>
<accession>A0A1C6U583</accession>
<keyword evidence="5" id="KW-1185">Reference proteome</keyword>
<organism evidence="4 5">
    <name type="scientific">Micromonospora yangpuensis</name>
    <dbReference type="NCBI Taxonomy" id="683228"/>
    <lineage>
        <taxon>Bacteria</taxon>
        <taxon>Bacillati</taxon>
        <taxon>Actinomycetota</taxon>
        <taxon>Actinomycetes</taxon>
        <taxon>Micromonosporales</taxon>
        <taxon>Micromonosporaceae</taxon>
        <taxon>Micromonospora</taxon>
    </lineage>
</organism>
<dbReference type="Pfam" id="PF00553">
    <property type="entry name" value="CBM_2"/>
    <property type="match status" value="1"/>
</dbReference>
<keyword evidence="2" id="KW-1133">Transmembrane helix</keyword>
<dbReference type="PROSITE" id="PS51173">
    <property type="entry name" value="CBM2"/>
    <property type="match status" value="1"/>
</dbReference>
<dbReference type="GO" id="GO:0004553">
    <property type="term" value="F:hydrolase activity, hydrolyzing O-glycosyl compounds"/>
    <property type="evidence" value="ECO:0007669"/>
    <property type="project" value="InterPro"/>
</dbReference>
<feature type="transmembrane region" description="Helical" evidence="2">
    <location>
        <begin position="42"/>
        <end position="65"/>
    </location>
</feature>
<dbReference type="SUPFAM" id="SSF49384">
    <property type="entry name" value="Carbohydrate-binding domain"/>
    <property type="match status" value="1"/>
</dbReference>
<dbReference type="SMART" id="SM00637">
    <property type="entry name" value="CBD_II"/>
    <property type="match status" value="1"/>
</dbReference>
<dbReference type="GO" id="GO:0005975">
    <property type="term" value="P:carbohydrate metabolic process"/>
    <property type="evidence" value="ECO:0007669"/>
    <property type="project" value="InterPro"/>
</dbReference>